<feature type="non-terminal residue" evidence="6">
    <location>
        <position position="1"/>
    </location>
</feature>
<keyword evidence="7" id="KW-1185">Reference proteome</keyword>
<feature type="non-terminal residue" evidence="6">
    <location>
        <position position="103"/>
    </location>
</feature>
<evidence type="ECO:0000256" key="2">
    <source>
        <dbReference type="ARBA" id="ARBA00022525"/>
    </source>
</evidence>
<gene>
    <name evidence="6" type="ORF">PAXRUDRAFT_39604</name>
</gene>
<accession>A0A0D0D9N9</accession>
<evidence type="ECO:0000259" key="5">
    <source>
        <dbReference type="PROSITE" id="PS52012"/>
    </source>
</evidence>
<evidence type="ECO:0000313" key="6">
    <source>
        <dbReference type="EMBL" id="KIK80506.1"/>
    </source>
</evidence>
<reference evidence="7" key="2">
    <citation type="submission" date="2015-01" db="EMBL/GenBank/DDBJ databases">
        <title>Evolutionary Origins and Diversification of the Mycorrhizal Mutualists.</title>
        <authorList>
            <consortium name="DOE Joint Genome Institute"/>
            <consortium name="Mycorrhizal Genomics Consortium"/>
            <person name="Kohler A."/>
            <person name="Kuo A."/>
            <person name="Nagy L.G."/>
            <person name="Floudas D."/>
            <person name="Copeland A."/>
            <person name="Barry K.W."/>
            <person name="Cichocki N."/>
            <person name="Veneault-Fourrey C."/>
            <person name="LaButti K."/>
            <person name="Lindquist E.A."/>
            <person name="Lipzen A."/>
            <person name="Lundell T."/>
            <person name="Morin E."/>
            <person name="Murat C."/>
            <person name="Riley R."/>
            <person name="Ohm R."/>
            <person name="Sun H."/>
            <person name="Tunlid A."/>
            <person name="Henrissat B."/>
            <person name="Grigoriev I.V."/>
            <person name="Hibbett D.S."/>
            <person name="Martin F."/>
        </authorList>
    </citation>
    <scope>NUCLEOTIDE SEQUENCE [LARGE SCALE GENOMIC DNA]</scope>
    <source>
        <strain evidence="7">Ve08.2h10</strain>
    </source>
</reference>
<keyword evidence="2" id="KW-0964">Secreted</keyword>
<dbReference type="EMBL" id="KN826002">
    <property type="protein sequence ID" value="KIK80506.1"/>
    <property type="molecule type" value="Genomic_DNA"/>
</dbReference>
<evidence type="ECO:0000313" key="7">
    <source>
        <dbReference type="Proteomes" id="UP000054538"/>
    </source>
</evidence>
<organism evidence="6 7">
    <name type="scientific">Paxillus rubicundulus Ve08.2h10</name>
    <dbReference type="NCBI Taxonomy" id="930991"/>
    <lineage>
        <taxon>Eukaryota</taxon>
        <taxon>Fungi</taxon>
        <taxon>Dikarya</taxon>
        <taxon>Basidiomycota</taxon>
        <taxon>Agaricomycotina</taxon>
        <taxon>Agaricomycetes</taxon>
        <taxon>Agaricomycetidae</taxon>
        <taxon>Boletales</taxon>
        <taxon>Paxilineae</taxon>
        <taxon>Paxillaceae</taxon>
        <taxon>Paxillus</taxon>
    </lineage>
</organism>
<dbReference type="InterPro" id="IPR008427">
    <property type="entry name" value="Extracellular_membr_CFEM_dom"/>
</dbReference>
<dbReference type="AlphaFoldDB" id="A0A0D0D9N9"/>
<dbReference type="Proteomes" id="UP000054538">
    <property type="component" value="Unassembled WGS sequence"/>
</dbReference>
<protein>
    <recommendedName>
        <fullName evidence="5">CFEM domain-containing protein</fullName>
    </recommendedName>
</protein>
<dbReference type="OrthoDB" id="3267106at2759"/>
<sequence length="103" mass="10315">TSSSTAGFPTLTGYPICVPQCLALAASAAGCSSVIAVDCYCANPVFPGSLVNCTARACIGNLDLAQNLAQQYCNLASFAASLSFPNPPATSNSLPPATITPVT</sequence>
<evidence type="ECO:0000256" key="1">
    <source>
        <dbReference type="ARBA" id="ARBA00004613"/>
    </source>
</evidence>
<feature type="domain" description="CFEM" evidence="5">
    <location>
        <begin position="1"/>
        <end position="100"/>
    </location>
</feature>
<dbReference type="HOGENOM" id="CLU_2270183_0_0_1"/>
<comment type="subcellular location">
    <subcellularLocation>
        <location evidence="1">Secreted</location>
    </subcellularLocation>
</comment>
<name>A0A0D0D9N9_9AGAM</name>
<dbReference type="PROSITE" id="PS52012">
    <property type="entry name" value="CFEM"/>
    <property type="match status" value="1"/>
</dbReference>
<keyword evidence="3" id="KW-0732">Signal</keyword>
<dbReference type="Pfam" id="PF05730">
    <property type="entry name" value="CFEM"/>
    <property type="match status" value="1"/>
</dbReference>
<reference evidence="6 7" key="1">
    <citation type="submission" date="2014-04" db="EMBL/GenBank/DDBJ databases">
        <authorList>
            <consortium name="DOE Joint Genome Institute"/>
            <person name="Kuo A."/>
            <person name="Kohler A."/>
            <person name="Jargeat P."/>
            <person name="Nagy L.G."/>
            <person name="Floudas D."/>
            <person name="Copeland A."/>
            <person name="Barry K.W."/>
            <person name="Cichocki N."/>
            <person name="Veneault-Fourrey C."/>
            <person name="LaButti K."/>
            <person name="Lindquist E.A."/>
            <person name="Lipzen A."/>
            <person name="Lundell T."/>
            <person name="Morin E."/>
            <person name="Murat C."/>
            <person name="Sun H."/>
            <person name="Tunlid A."/>
            <person name="Henrissat B."/>
            <person name="Grigoriev I.V."/>
            <person name="Hibbett D.S."/>
            <person name="Martin F."/>
            <person name="Nordberg H.P."/>
            <person name="Cantor M.N."/>
            <person name="Hua S.X."/>
        </authorList>
    </citation>
    <scope>NUCLEOTIDE SEQUENCE [LARGE SCALE GENOMIC DNA]</scope>
    <source>
        <strain evidence="6 7">Ve08.2h10</strain>
    </source>
</reference>
<evidence type="ECO:0000256" key="4">
    <source>
        <dbReference type="ARBA" id="ARBA00023157"/>
    </source>
</evidence>
<keyword evidence="4" id="KW-1015">Disulfide bond</keyword>
<proteinExistence type="predicted"/>
<dbReference type="GO" id="GO:0005576">
    <property type="term" value="C:extracellular region"/>
    <property type="evidence" value="ECO:0007669"/>
    <property type="project" value="UniProtKB-SubCell"/>
</dbReference>
<dbReference type="InParanoid" id="A0A0D0D9N9"/>
<evidence type="ECO:0000256" key="3">
    <source>
        <dbReference type="ARBA" id="ARBA00022729"/>
    </source>
</evidence>